<evidence type="ECO:0000256" key="6">
    <source>
        <dbReference type="ARBA" id="ARBA00022840"/>
    </source>
</evidence>
<dbReference type="Proteomes" id="UP000599523">
    <property type="component" value="Unassembled WGS sequence"/>
</dbReference>
<dbReference type="Pfam" id="PF11734">
    <property type="entry name" value="TilS_C"/>
    <property type="match status" value="1"/>
</dbReference>
<evidence type="ECO:0000259" key="9">
    <source>
        <dbReference type="SMART" id="SM00977"/>
    </source>
</evidence>
<dbReference type="Pfam" id="PF09179">
    <property type="entry name" value="TilS"/>
    <property type="match status" value="1"/>
</dbReference>
<sequence length="449" mass="48888">MVVSRTATLPEFRLEQTVSEALAHARVGAGSRLCVAFSGGVDSVAVLDVLTRLAPRMGFELRAVHVHHGLSAHADAWALFCTRFCEVRGVPLEVFRVSVARDDPDGLEGAARRARHAALATIETDWLVFGHHLDDQAETVLFRLVRGTGVRGAAGMAAIVPAQGLGAGRLRPLLGCRRRAILEYAKMRGLEWVEDDSNVDLRFARNYLRAVVLPVLERGFPGAVDSIGRAAEIFREGEGLLETLAQLDRERCDPDAEGTLALSAVLELADARVFNLLRLEVHARGLAAPSRNRLIETLRQLRSAPDRALHLPLGSAACCAYRGRIWVERSIDQAFEPVAWRGETALAWGSGQVVFERVVGSGVALELLSAARSIRLAPRWEGLAMRAGPGRPRRSLRKLCQDAGLPSWMRSRLPILEVDGEAAWIGGLGVSGDHRCAPGEPGVLPVWRR</sequence>
<protein>
    <recommendedName>
        <fullName evidence="8">tRNA(Ile)-lysidine synthase</fullName>
        <ecNumber evidence="8">6.3.4.19</ecNumber>
    </recommendedName>
    <alternativeName>
        <fullName evidence="8">tRNA(Ile)-2-lysyl-cytidine synthase</fullName>
    </alternativeName>
    <alternativeName>
        <fullName evidence="8">tRNA(Ile)-lysidine synthetase</fullName>
    </alternativeName>
</protein>
<comment type="similarity">
    <text evidence="8">Belongs to the tRNA(Ile)-lysidine synthase family.</text>
</comment>
<dbReference type="SUPFAM" id="SSF56037">
    <property type="entry name" value="PheT/TilS domain"/>
    <property type="match status" value="1"/>
</dbReference>
<comment type="subcellular location">
    <subcellularLocation>
        <location evidence="1 8">Cytoplasm</location>
    </subcellularLocation>
</comment>
<accession>A0A972F5K4</accession>
<dbReference type="PANTHER" id="PTHR43033">
    <property type="entry name" value="TRNA(ILE)-LYSIDINE SYNTHASE-RELATED"/>
    <property type="match status" value="1"/>
</dbReference>
<evidence type="ECO:0000313" key="10">
    <source>
        <dbReference type="EMBL" id="NMG01736.1"/>
    </source>
</evidence>
<dbReference type="EMBL" id="WTVM01000006">
    <property type="protein sequence ID" value="NMG01736.1"/>
    <property type="molecule type" value="Genomic_DNA"/>
</dbReference>
<keyword evidence="3 8" id="KW-0436">Ligase</keyword>
<evidence type="ECO:0000256" key="8">
    <source>
        <dbReference type="HAMAP-Rule" id="MF_01161"/>
    </source>
</evidence>
<evidence type="ECO:0000256" key="2">
    <source>
        <dbReference type="ARBA" id="ARBA00022490"/>
    </source>
</evidence>
<comment type="catalytic activity">
    <reaction evidence="7 8">
        <text>cytidine(34) in tRNA(Ile2) + L-lysine + ATP = lysidine(34) in tRNA(Ile2) + AMP + diphosphate + H(+)</text>
        <dbReference type="Rhea" id="RHEA:43744"/>
        <dbReference type="Rhea" id="RHEA-COMP:10625"/>
        <dbReference type="Rhea" id="RHEA-COMP:10670"/>
        <dbReference type="ChEBI" id="CHEBI:15378"/>
        <dbReference type="ChEBI" id="CHEBI:30616"/>
        <dbReference type="ChEBI" id="CHEBI:32551"/>
        <dbReference type="ChEBI" id="CHEBI:33019"/>
        <dbReference type="ChEBI" id="CHEBI:82748"/>
        <dbReference type="ChEBI" id="CHEBI:83665"/>
        <dbReference type="ChEBI" id="CHEBI:456215"/>
        <dbReference type="EC" id="6.3.4.19"/>
    </reaction>
</comment>
<dbReference type="Gene3D" id="1.20.59.20">
    <property type="match status" value="1"/>
</dbReference>
<evidence type="ECO:0000256" key="5">
    <source>
        <dbReference type="ARBA" id="ARBA00022741"/>
    </source>
</evidence>
<evidence type="ECO:0000256" key="3">
    <source>
        <dbReference type="ARBA" id="ARBA00022598"/>
    </source>
</evidence>
<proteinExistence type="inferred from homology"/>
<keyword evidence="6 8" id="KW-0067">ATP-binding</keyword>
<feature type="binding site" evidence="8">
    <location>
        <begin position="38"/>
        <end position="43"/>
    </location>
    <ligand>
        <name>ATP</name>
        <dbReference type="ChEBI" id="CHEBI:30616"/>
    </ligand>
</feature>
<dbReference type="RefSeq" id="WP_168986530.1">
    <property type="nucleotide sequence ID" value="NZ_CAWPHM010000297.1"/>
</dbReference>
<organism evidence="10 11">
    <name type="scientific">Azoarcus taiwanensis</name>
    <dbReference type="NCBI Taxonomy" id="666964"/>
    <lineage>
        <taxon>Bacteria</taxon>
        <taxon>Pseudomonadati</taxon>
        <taxon>Pseudomonadota</taxon>
        <taxon>Betaproteobacteria</taxon>
        <taxon>Rhodocyclales</taxon>
        <taxon>Zoogloeaceae</taxon>
        <taxon>Azoarcus</taxon>
    </lineage>
</organism>
<dbReference type="Pfam" id="PF01171">
    <property type="entry name" value="ATP_bind_3"/>
    <property type="match status" value="1"/>
</dbReference>
<dbReference type="AlphaFoldDB" id="A0A972F5K4"/>
<keyword evidence="11" id="KW-1185">Reference proteome</keyword>
<dbReference type="EC" id="6.3.4.19" evidence="8"/>
<dbReference type="GO" id="GO:0005524">
    <property type="term" value="F:ATP binding"/>
    <property type="evidence" value="ECO:0007669"/>
    <property type="project" value="UniProtKB-UniRule"/>
</dbReference>
<dbReference type="SUPFAM" id="SSF52402">
    <property type="entry name" value="Adenine nucleotide alpha hydrolases-like"/>
    <property type="match status" value="1"/>
</dbReference>
<dbReference type="Gene3D" id="3.40.50.620">
    <property type="entry name" value="HUPs"/>
    <property type="match status" value="1"/>
</dbReference>
<dbReference type="SUPFAM" id="SSF82829">
    <property type="entry name" value="MesJ substrate recognition domain-like"/>
    <property type="match status" value="1"/>
</dbReference>
<dbReference type="InterPro" id="IPR012795">
    <property type="entry name" value="tRNA_Ile_lys_synt_N"/>
</dbReference>
<feature type="domain" description="Lysidine-tRNA(Ile) synthetase C-terminal" evidence="9">
    <location>
        <begin position="374"/>
        <end position="447"/>
    </location>
</feature>
<keyword evidence="2 8" id="KW-0963">Cytoplasm</keyword>
<dbReference type="InterPro" id="IPR015262">
    <property type="entry name" value="tRNA_Ile_lys_synt_subst-bd"/>
</dbReference>
<gene>
    <name evidence="8 10" type="primary">tilS</name>
    <name evidence="10" type="ORF">GPA21_01940</name>
</gene>
<dbReference type="InterPro" id="IPR012796">
    <property type="entry name" value="Lysidine-tRNA-synth_C"/>
</dbReference>
<comment type="function">
    <text evidence="8">Ligates lysine onto the cytidine present at position 34 of the AUA codon-specific tRNA(Ile) that contains the anticodon CAU, in an ATP-dependent manner. Cytidine is converted to lysidine, thus changing the amino acid specificity of the tRNA from methionine to isoleucine.</text>
</comment>
<keyword evidence="4 8" id="KW-0819">tRNA processing</keyword>
<dbReference type="InterPro" id="IPR011063">
    <property type="entry name" value="TilS/TtcA_N"/>
</dbReference>
<dbReference type="CDD" id="cd01992">
    <property type="entry name" value="TilS_N"/>
    <property type="match status" value="1"/>
</dbReference>
<dbReference type="NCBIfam" id="TIGR02433">
    <property type="entry name" value="lysidine_TilS_C"/>
    <property type="match status" value="1"/>
</dbReference>
<dbReference type="SMART" id="SM00977">
    <property type="entry name" value="TilS_C"/>
    <property type="match status" value="1"/>
</dbReference>
<evidence type="ECO:0000256" key="4">
    <source>
        <dbReference type="ARBA" id="ARBA00022694"/>
    </source>
</evidence>
<comment type="domain">
    <text evidence="8">The N-terminal region contains the highly conserved SGGXDS motif, predicted to be a P-loop motif involved in ATP binding.</text>
</comment>
<dbReference type="GO" id="GO:0005737">
    <property type="term" value="C:cytoplasm"/>
    <property type="evidence" value="ECO:0007669"/>
    <property type="project" value="UniProtKB-SubCell"/>
</dbReference>
<evidence type="ECO:0000313" key="11">
    <source>
        <dbReference type="Proteomes" id="UP000599523"/>
    </source>
</evidence>
<name>A0A972F5K4_9RHOO</name>
<comment type="caution">
    <text evidence="10">The sequence shown here is derived from an EMBL/GenBank/DDBJ whole genome shotgun (WGS) entry which is preliminary data.</text>
</comment>
<dbReference type="GO" id="GO:0006400">
    <property type="term" value="P:tRNA modification"/>
    <property type="evidence" value="ECO:0007669"/>
    <property type="project" value="UniProtKB-UniRule"/>
</dbReference>
<dbReference type="InterPro" id="IPR012094">
    <property type="entry name" value="tRNA_Ile_lys_synt"/>
</dbReference>
<reference evidence="10" key="1">
    <citation type="submission" date="2019-12" db="EMBL/GenBank/DDBJ databases">
        <title>Comparative genomics gives insights into the taxonomy of the Azoarcus-Aromatoleum group and reveals separate origins of nif in the plant-associated Azoarcus and non-plant-associated Aromatoleum sub-groups.</title>
        <authorList>
            <person name="Lafos M."/>
            <person name="Maluk M."/>
            <person name="Batista M."/>
            <person name="Junghare M."/>
            <person name="Carmona M."/>
            <person name="Faoro H."/>
            <person name="Cruz L.M."/>
            <person name="Battistoni F."/>
            <person name="De Souza E."/>
            <person name="Pedrosa F."/>
            <person name="Chen W.-M."/>
            <person name="Poole P.S."/>
            <person name="Dixon R.A."/>
            <person name="James E.K."/>
        </authorList>
    </citation>
    <scope>NUCLEOTIDE SEQUENCE</scope>
    <source>
        <strain evidence="10">NSC3</strain>
    </source>
</reference>
<dbReference type="PANTHER" id="PTHR43033:SF1">
    <property type="entry name" value="TRNA(ILE)-LYSIDINE SYNTHASE-RELATED"/>
    <property type="match status" value="1"/>
</dbReference>
<evidence type="ECO:0000256" key="1">
    <source>
        <dbReference type="ARBA" id="ARBA00004496"/>
    </source>
</evidence>
<dbReference type="GO" id="GO:0032267">
    <property type="term" value="F:tRNA(Ile)-lysidine synthase activity"/>
    <property type="evidence" value="ECO:0007669"/>
    <property type="project" value="UniProtKB-EC"/>
</dbReference>
<dbReference type="InterPro" id="IPR014729">
    <property type="entry name" value="Rossmann-like_a/b/a_fold"/>
</dbReference>
<keyword evidence="5 8" id="KW-0547">Nucleotide-binding</keyword>
<dbReference type="HAMAP" id="MF_01161">
    <property type="entry name" value="tRNA_Ile_lys_synt"/>
    <property type="match status" value="1"/>
</dbReference>
<evidence type="ECO:0000256" key="7">
    <source>
        <dbReference type="ARBA" id="ARBA00048539"/>
    </source>
</evidence>
<dbReference type="NCBIfam" id="TIGR02432">
    <property type="entry name" value="lysidine_TilS_N"/>
    <property type="match status" value="1"/>
</dbReference>